<sequence length="73" mass="8595">MSEITSNQKKNKKKEKRNPQSKRKTVKSSNSSIQPLFIWLYKTLGRPIYILFSPSHTLYQSPTFRLNLGMLYC</sequence>
<comment type="caution">
    <text evidence="2">The sequence shown here is derived from an EMBL/GenBank/DDBJ whole genome shotgun (WGS) entry which is preliminary data.</text>
</comment>
<reference evidence="2 3" key="1">
    <citation type="submission" date="2023-03" db="EMBL/GenBank/DDBJ databases">
        <title>WGS of Gossypium arboreum.</title>
        <authorList>
            <person name="Yu D."/>
        </authorList>
    </citation>
    <scope>NUCLEOTIDE SEQUENCE [LARGE SCALE GENOMIC DNA]</scope>
    <source>
        <tissue evidence="2">Leaf</tissue>
    </source>
</reference>
<name>A0ABR0P5M6_GOSAR</name>
<gene>
    <name evidence="2" type="ORF">PVK06_029093</name>
</gene>
<protein>
    <submittedName>
        <fullName evidence="2">Uncharacterized protein</fullName>
    </submittedName>
</protein>
<evidence type="ECO:0000313" key="3">
    <source>
        <dbReference type="Proteomes" id="UP001358586"/>
    </source>
</evidence>
<evidence type="ECO:0000256" key="1">
    <source>
        <dbReference type="SAM" id="MobiDB-lite"/>
    </source>
</evidence>
<dbReference type="EMBL" id="JARKNE010000008">
    <property type="protein sequence ID" value="KAK5813642.1"/>
    <property type="molecule type" value="Genomic_DNA"/>
</dbReference>
<feature type="compositionally biased region" description="Basic residues" evidence="1">
    <location>
        <begin position="9"/>
        <end position="26"/>
    </location>
</feature>
<dbReference type="Proteomes" id="UP001358586">
    <property type="component" value="Chromosome 8"/>
</dbReference>
<proteinExistence type="predicted"/>
<evidence type="ECO:0000313" key="2">
    <source>
        <dbReference type="EMBL" id="KAK5813642.1"/>
    </source>
</evidence>
<keyword evidence="3" id="KW-1185">Reference proteome</keyword>
<feature type="region of interest" description="Disordered" evidence="1">
    <location>
        <begin position="1"/>
        <end position="31"/>
    </location>
</feature>
<accession>A0ABR0P5M6</accession>
<organism evidence="2 3">
    <name type="scientific">Gossypium arboreum</name>
    <name type="common">Tree cotton</name>
    <name type="synonym">Gossypium nanking</name>
    <dbReference type="NCBI Taxonomy" id="29729"/>
    <lineage>
        <taxon>Eukaryota</taxon>
        <taxon>Viridiplantae</taxon>
        <taxon>Streptophyta</taxon>
        <taxon>Embryophyta</taxon>
        <taxon>Tracheophyta</taxon>
        <taxon>Spermatophyta</taxon>
        <taxon>Magnoliopsida</taxon>
        <taxon>eudicotyledons</taxon>
        <taxon>Gunneridae</taxon>
        <taxon>Pentapetalae</taxon>
        <taxon>rosids</taxon>
        <taxon>malvids</taxon>
        <taxon>Malvales</taxon>
        <taxon>Malvaceae</taxon>
        <taxon>Malvoideae</taxon>
        <taxon>Gossypium</taxon>
    </lineage>
</organism>